<accession>A0A1H8E4P4</accession>
<protein>
    <recommendedName>
        <fullName evidence="2">AB hydrolase-1 domain-containing protein</fullName>
    </recommendedName>
</protein>
<evidence type="ECO:0000256" key="1">
    <source>
        <dbReference type="SAM" id="Phobius"/>
    </source>
</evidence>
<feature type="domain" description="AB hydrolase-1" evidence="2">
    <location>
        <begin position="78"/>
        <end position="175"/>
    </location>
</feature>
<dbReference type="PANTHER" id="PTHR12277">
    <property type="entry name" value="ALPHA/BETA HYDROLASE DOMAIN-CONTAINING PROTEIN"/>
    <property type="match status" value="1"/>
</dbReference>
<organism evidence="3 4">
    <name type="scientific">Nitrosomonas marina</name>
    <dbReference type="NCBI Taxonomy" id="917"/>
    <lineage>
        <taxon>Bacteria</taxon>
        <taxon>Pseudomonadati</taxon>
        <taxon>Pseudomonadota</taxon>
        <taxon>Betaproteobacteria</taxon>
        <taxon>Nitrosomonadales</taxon>
        <taxon>Nitrosomonadaceae</taxon>
        <taxon>Nitrosomonas</taxon>
    </lineage>
</organism>
<dbReference type="EMBL" id="FOCP01000008">
    <property type="protein sequence ID" value="SEN14551.1"/>
    <property type="molecule type" value="Genomic_DNA"/>
</dbReference>
<keyword evidence="1" id="KW-1133">Transmembrane helix</keyword>
<dbReference type="PANTHER" id="PTHR12277:SF81">
    <property type="entry name" value="PROTEIN ABHD13"/>
    <property type="match status" value="1"/>
</dbReference>
<dbReference type="STRING" id="917.SAMN05216326_10321"/>
<dbReference type="Proteomes" id="UP000199459">
    <property type="component" value="Unassembled WGS sequence"/>
</dbReference>
<sequence>MKALFNLLMLLGCGYGVVVLLIFFMQSHLVYFPHIGREMIATPGQIGLSYETVEINTDDGETLHGWFVPAPDATGTALFLHGNAGNISHRLNYLSMFRAFGLNTLIFDYRGYGKSSGAPSESGTYTDANAAWQYLTGIKGVKPDEVVLYGESLGGAIAARLAAQNNPAILVLASTFTSVPDLAETIYPYLPVRLIARFEYNTLAYLKSVSCPVFVAHSPDDDIVPFSHGQRLYQAVAEPKYFLALSDGHNDGFITMREEWIDELGTFIHANLRP</sequence>
<dbReference type="RefSeq" id="WP_090630717.1">
    <property type="nucleotide sequence ID" value="NZ_FOCP01000008.1"/>
</dbReference>
<evidence type="ECO:0000259" key="2">
    <source>
        <dbReference type="Pfam" id="PF00561"/>
    </source>
</evidence>
<proteinExistence type="predicted"/>
<keyword evidence="1" id="KW-0472">Membrane</keyword>
<dbReference type="Gene3D" id="3.40.50.1820">
    <property type="entry name" value="alpha/beta hydrolase"/>
    <property type="match status" value="1"/>
</dbReference>
<evidence type="ECO:0000313" key="3">
    <source>
        <dbReference type="EMBL" id="SEN14551.1"/>
    </source>
</evidence>
<dbReference type="InterPro" id="IPR029058">
    <property type="entry name" value="AB_hydrolase_fold"/>
</dbReference>
<reference evidence="3 4" key="1">
    <citation type="submission" date="2016-10" db="EMBL/GenBank/DDBJ databases">
        <authorList>
            <person name="de Groot N.N."/>
        </authorList>
    </citation>
    <scope>NUCLEOTIDE SEQUENCE [LARGE SCALE GENOMIC DNA]</scope>
    <source>
        <strain evidence="3 4">Nm22</strain>
    </source>
</reference>
<feature type="transmembrane region" description="Helical" evidence="1">
    <location>
        <begin position="7"/>
        <end position="25"/>
    </location>
</feature>
<gene>
    <name evidence="3" type="ORF">SAMN05216325_108131</name>
</gene>
<name>A0A1H8E4P4_9PROT</name>
<dbReference type="SUPFAM" id="SSF53474">
    <property type="entry name" value="alpha/beta-Hydrolases"/>
    <property type="match status" value="1"/>
</dbReference>
<keyword evidence="1" id="KW-0812">Transmembrane</keyword>
<dbReference type="Pfam" id="PF00561">
    <property type="entry name" value="Abhydrolase_1"/>
    <property type="match status" value="1"/>
</dbReference>
<dbReference type="InterPro" id="IPR000073">
    <property type="entry name" value="AB_hydrolase_1"/>
</dbReference>
<evidence type="ECO:0000313" key="4">
    <source>
        <dbReference type="Proteomes" id="UP000199459"/>
    </source>
</evidence>
<dbReference type="OrthoDB" id="9777090at2"/>
<dbReference type="AlphaFoldDB" id="A0A1H8E4P4"/>